<dbReference type="SUPFAM" id="SSF55961">
    <property type="entry name" value="Bet v1-like"/>
    <property type="match status" value="1"/>
</dbReference>
<gene>
    <name evidence="1" type="ORF">UFOPK2242_00582</name>
    <name evidence="2" type="ORF">UFOPK2925_00772</name>
    <name evidence="3" type="ORF">UFOPK3317_00872</name>
    <name evidence="4" type="ORF">UFOPK3974_01444</name>
    <name evidence="5" type="ORF">UFOPK4071_00568</name>
</gene>
<dbReference type="Gene3D" id="3.30.530.20">
    <property type="match status" value="1"/>
</dbReference>
<organism evidence="1">
    <name type="scientific">freshwater metagenome</name>
    <dbReference type="NCBI Taxonomy" id="449393"/>
    <lineage>
        <taxon>unclassified sequences</taxon>
        <taxon>metagenomes</taxon>
        <taxon>ecological metagenomes</taxon>
    </lineage>
</organism>
<evidence type="ECO:0000313" key="5">
    <source>
        <dbReference type="EMBL" id="CAB5008112.1"/>
    </source>
</evidence>
<dbReference type="InterPro" id="IPR019587">
    <property type="entry name" value="Polyketide_cyclase/dehydratase"/>
</dbReference>
<evidence type="ECO:0000313" key="3">
    <source>
        <dbReference type="EMBL" id="CAB4870656.1"/>
    </source>
</evidence>
<dbReference type="EMBL" id="CAFBOR010000246">
    <property type="protein sequence ID" value="CAB4999998.1"/>
    <property type="molecule type" value="Genomic_DNA"/>
</dbReference>
<dbReference type="Pfam" id="PF10604">
    <property type="entry name" value="Polyketide_cyc2"/>
    <property type="match status" value="1"/>
</dbReference>
<dbReference type="EMBL" id="CAEZZU010000102">
    <property type="protein sequence ID" value="CAB4779649.1"/>
    <property type="molecule type" value="Genomic_DNA"/>
</dbReference>
<name>A0A6J6KZ34_9ZZZZ</name>
<dbReference type="CDD" id="cd07821">
    <property type="entry name" value="PYR_PYL_RCAR_like"/>
    <property type="match status" value="1"/>
</dbReference>
<dbReference type="PANTHER" id="PTHR39332">
    <property type="entry name" value="BLL4707 PROTEIN"/>
    <property type="match status" value="1"/>
</dbReference>
<dbReference type="EMBL" id="CAEZWM010000053">
    <property type="protein sequence ID" value="CAB4654188.1"/>
    <property type="molecule type" value="Genomic_DNA"/>
</dbReference>
<dbReference type="AlphaFoldDB" id="A0A6J6KZ34"/>
<dbReference type="EMBL" id="CAFBPF010000054">
    <property type="protein sequence ID" value="CAB5008112.1"/>
    <property type="molecule type" value="Genomic_DNA"/>
</dbReference>
<evidence type="ECO:0000313" key="1">
    <source>
        <dbReference type="EMBL" id="CAB4654188.1"/>
    </source>
</evidence>
<dbReference type="EMBL" id="CAFBLK010000139">
    <property type="protein sequence ID" value="CAB4870656.1"/>
    <property type="molecule type" value="Genomic_DNA"/>
</dbReference>
<dbReference type="PANTHER" id="PTHR39332:SF7">
    <property type="entry name" value="SRPBCC FAMILY PROTEIN"/>
    <property type="match status" value="1"/>
</dbReference>
<proteinExistence type="predicted"/>
<accession>A0A6J6KZ34</accession>
<evidence type="ECO:0000313" key="4">
    <source>
        <dbReference type="EMBL" id="CAB4999998.1"/>
    </source>
</evidence>
<evidence type="ECO:0000313" key="2">
    <source>
        <dbReference type="EMBL" id="CAB4779649.1"/>
    </source>
</evidence>
<dbReference type="InterPro" id="IPR023393">
    <property type="entry name" value="START-like_dom_sf"/>
</dbReference>
<sequence>MAIIQHEISINRTPDEVWAVLGEFGGLDTWMDGVESCVVTGKTRDIEIAGGMKVSEDEVARDDANRSYSYTVNGHGLPVEKWLSTVAVEAQGDGSRATWTLEMEPDDFAEGIAGIYKGALDTLKAHVEG</sequence>
<protein>
    <submittedName>
        <fullName evidence="1">Unannotated protein</fullName>
    </submittedName>
</protein>
<reference evidence="1" key="1">
    <citation type="submission" date="2020-05" db="EMBL/GenBank/DDBJ databases">
        <authorList>
            <person name="Chiriac C."/>
            <person name="Salcher M."/>
            <person name="Ghai R."/>
            <person name="Kavagutti S V."/>
        </authorList>
    </citation>
    <scope>NUCLEOTIDE SEQUENCE</scope>
</reference>